<dbReference type="Pfam" id="PF01613">
    <property type="entry name" value="Flavin_Reduct"/>
    <property type="match status" value="1"/>
</dbReference>
<evidence type="ECO:0000256" key="1">
    <source>
        <dbReference type="ARBA" id="ARBA00001917"/>
    </source>
</evidence>
<comment type="similarity">
    <text evidence="3">Belongs to the flavoredoxin family.</text>
</comment>
<name>A0A2D6M1P2_9ARCH</name>
<protein>
    <recommendedName>
        <fullName evidence="4">Flavin reductase like domain-containing protein</fullName>
    </recommendedName>
</protein>
<accession>A0A2D6M1P2</accession>
<gene>
    <name evidence="5" type="ORF">CL943_03580</name>
</gene>
<dbReference type="AlphaFoldDB" id="A0A2D6M1P2"/>
<evidence type="ECO:0000259" key="4">
    <source>
        <dbReference type="SMART" id="SM00903"/>
    </source>
</evidence>
<evidence type="ECO:0000256" key="2">
    <source>
        <dbReference type="ARBA" id="ARBA00022630"/>
    </source>
</evidence>
<feature type="domain" description="Flavin reductase like" evidence="4">
    <location>
        <begin position="10"/>
        <end position="164"/>
    </location>
</feature>
<sequence>MDVPLTQAIRLIYPRLTVLVTSIDSVGRTNAAPYSWCCPISFKPPMLILGIQAKETRTIKNIKQTKEFVVNVVTKDWVQKAIKCEAKNLDDKFAEFGLETTKCSKVQAPCIKEAKIVLECKLSEIMQPQGADHYIVVGEVVTAKKDDGLKDSEIVMHIGGGKFVLPGEEMNLERGKK</sequence>
<dbReference type="EMBL" id="NZBU01000012">
    <property type="protein sequence ID" value="MAG22355.1"/>
    <property type="molecule type" value="Genomic_DNA"/>
</dbReference>
<dbReference type="InterPro" id="IPR002563">
    <property type="entry name" value="Flavin_Rdtase-like_dom"/>
</dbReference>
<comment type="cofactor">
    <cofactor evidence="1">
        <name>FMN</name>
        <dbReference type="ChEBI" id="CHEBI:58210"/>
    </cofactor>
</comment>
<organism evidence="5 6">
    <name type="scientific">Candidatus Iainarchaeum sp</name>
    <dbReference type="NCBI Taxonomy" id="3101447"/>
    <lineage>
        <taxon>Archaea</taxon>
        <taxon>Candidatus Iainarchaeota</taxon>
        <taxon>Candidatus Iainarchaeia</taxon>
        <taxon>Candidatus Iainarchaeales</taxon>
        <taxon>Candidatus Iainarchaeaceae</taxon>
        <taxon>Candidatus Iainarchaeum</taxon>
    </lineage>
</organism>
<evidence type="ECO:0000256" key="3">
    <source>
        <dbReference type="ARBA" id="ARBA00038054"/>
    </source>
</evidence>
<proteinExistence type="inferred from homology"/>
<dbReference type="Gene3D" id="2.30.110.10">
    <property type="entry name" value="Electron Transport, Fmn-binding Protein, Chain A"/>
    <property type="match status" value="1"/>
</dbReference>
<dbReference type="InterPro" id="IPR052174">
    <property type="entry name" value="Flavoredoxin"/>
</dbReference>
<dbReference type="PANTHER" id="PTHR43567:SF1">
    <property type="entry name" value="FLAVOREDOXIN"/>
    <property type="match status" value="1"/>
</dbReference>
<evidence type="ECO:0000313" key="5">
    <source>
        <dbReference type="EMBL" id="MAG22355.1"/>
    </source>
</evidence>
<dbReference type="Proteomes" id="UP000226592">
    <property type="component" value="Unassembled WGS sequence"/>
</dbReference>
<evidence type="ECO:0000313" key="6">
    <source>
        <dbReference type="Proteomes" id="UP000226592"/>
    </source>
</evidence>
<dbReference type="PANTHER" id="PTHR43567">
    <property type="entry name" value="FLAVOREDOXIN-RELATED-RELATED"/>
    <property type="match status" value="1"/>
</dbReference>
<dbReference type="InterPro" id="IPR012349">
    <property type="entry name" value="Split_barrel_FMN-bd"/>
</dbReference>
<dbReference type="SMART" id="SM00903">
    <property type="entry name" value="Flavin_Reduct"/>
    <property type="match status" value="1"/>
</dbReference>
<keyword evidence="2" id="KW-0285">Flavoprotein</keyword>
<reference evidence="6" key="1">
    <citation type="submission" date="2017-09" db="EMBL/GenBank/DDBJ databases">
        <title>The Reconstruction of 2,631 Draft Metagenome-Assembled Genomes from the Global Oceans.</title>
        <authorList>
            <person name="Tully B.J."/>
            <person name="Graham E.D."/>
            <person name="Heidelberg J.F."/>
        </authorList>
    </citation>
    <scope>NUCLEOTIDE SEQUENCE [LARGE SCALE GENOMIC DNA]</scope>
</reference>
<dbReference type="GO" id="GO:0010181">
    <property type="term" value="F:FMN binding"/>
    <property type="evidence" value="ECO:0007669"/>
    <property type="project" value="InterPro"/>
</dbReference>
<dbReference type="SUPFAM" id="SSF50475">
    <property type="entry name" value="FMN-binding split barrel"/>
    <property type="match status" value="1"/>
</dbReference>
<comment type="caution">
    <text evidence="5">The sequence shown here is derived from an EMBL/GenBank/DDBJ whole genome shotgun (WGS) entry which is preliminary data.</text>
</comment>